<dbReference type="OrthoDB" id="2679643at2759"/>
<feature type="transmembrane region" description="Helical" evidence="1">
    <location>
        <begin position="6"/>
        <end position="22"/>
    </location>
</feature>
<sequence>MSYLAMVILQAVVALRVWYLLSARRTARAFVMLSFSITIAVTSHELAIMYPKFIPAAVFAHSACTPPLVANFWKLCVPELVLQTIIFAAILWPAVDLWKRGRHSQLLNRIVRDGGLFYVAVFTASAFTAIGSLQQNNFSVMWVAVFSDFLLAITCISVSRLMLSIRTLAAEISPSMDLDELLSTAELNRVRWRRGRHDRELIVEIDTVEGLELDEPEGLLDRPSGTPSVYMSTVGRYTNAELELIDDV</sequence>
<evidence type="ECO:0000313" key="2">
    <source>
        <dbReference type="EMBL" id="EPS97859.1"/>
    </source>
</evidence>
<dbReference type="EMBL" id="KE504172">
    <property type="protein sequence ID" value="EPS97859.1"/>
    <property type="molecule type" value="Genomic_DNA"/>
</dbReference>
<name>S8FHI1_FOMSC</name>
<protein>
    <submittedName>
        <fullName evidence="2">Uncharacterized protein</fullName>
    </submittedName>
</protein>
<evidence type="ECO:0000256" key="1">
    <source>
        <dbReference type="SAM" id="Phobius"/>
    </source>
</evidence>
<feature type="transmembrane region" description="Helical" evidence="1">
    <location>
        <begin position="70"/>
        <end position="95"/>
    </location>
</feature>
<proteinExistence type="predicted"/>
<gene>
    <name evidence="2" type="ORF">FOMPIDRAFT_90073</name>
</gene>
<keyword evidence="1" id="KW-0472">Membrane</keyword>
<keyword evidence="1" id="KW-1133">Transmembrane helix</keyword>
<organism evidence="2 3">
    <name type="scientific">Fomitopsis schrenkii</name>
    <name type="common">Brown rot fungus</name>
    <dbReference type="NCBI Taxonomy" id="2126942"/>
    <lineage>
        <taxon>Eukaryota</taxon>
        <taxon>Fungi</taxon>
        <taxon>Dikarya</taxon>
        <taxon>Basidiomycota</taxon>
        <taxon>Agaricomycotina</taxon>
        <taxon>Agaricomycetes</taxon>
        <taxon>Polyporales</taxon>
        <taxon>Fomitopsis</taxon>
    </lineage>
</organism>
<accession>S8FHI1</accession>
<dbReference type="Proteomes" id="UP000015241">
    <property type="component" value="Unassembled WGS sequence"/>
</dbReference>
<feature type="transmembrane region" description="Helical" evidence="1">
    <location>
        <begin position="29"/>
        <end position="50"/>
    </location>
</feature>
<keyword evidence="1" id="KW-0812">Transmembrane</keyword>
<keyword evidence="3" id="KW-1185">Reference proteome</keyword>
<dbReference type="eggNOG" id="ENOG502SS73">
    <property type="taxonomic scope" value="Eukaryota"/>
</dbReference>
<reference evidence="2 3" key="1">
    <citation type="journal article" date="2012" name="Science">
        <title>The Paleozoic origin of enzymatic lignin decomposition reconstructed from 31 fungal genomes.</title>
        <authorList>
            <person name="Floudas D."/>
            <person name="Binder M."/>
            <person name="Riley R."/>
            <person name="Barry K."/>
            <person name="Blanchette R.A."/>
            <person name="Henrissat B."/>
            <person name="Martinez A.T."/>
            <person name="Otillar R."/>
            <person name="Spatafora J.W."/>
            <person name="Yadav J.S."/>
            <person name="Aerts A."/>
            <person name="Benoit I."/>
            <person name="Boyd A."/>
            <person name="Carlson A."/>
            <person name="Copeland A."/>
            <person name="Coutinho P.M."/>
            <person name="de Vries R.P."/>
            <person name="Ferreira P."/>
            <person name="Findley K."/>
            <person name="Foster B."/>
            <person name="Gaskell J."/>
            <person name="Glotzer D."/>
            <person name="Gorecki P."/>
            <person name="Heitman J."/>
            <person name="Hesse C."/>
            <person name="Hori C."/>
            <person name="Igarashi K."/>
            <person name="Jurgens J.A."/>
            <person name="Kallen N."/>
            <person name="Kersten P."/>
            <person name="Kohler A."/>
            <person name="Kuees U."/>
            <person name="Kumar T.K.A."/>
            <person name="Kuo A."/>
            <person name="LaButti K."/>
            <person name="Larrondo L.F."/>
            <person name="Lindquist E."/>
            <person name="Ling A."/>
            <person name="Lombard V."/>
            <person name="Lucas S."/>
            <person name="Lundell T."/>
            <person name="Martin R."/>
            <person name="McLaughlin D.J."/>
            <person name="Morgenstern I."/>
            <person name="Morin E."/>
            <person name="Murat C."/>
            <person name="Nagy L.G."/>
            <person name="Nolan M."/>
            <person name="Ohm R.A."/>
            <person name="Patyshakuliyeva A."/>
            <person name="Rokas A."/>
            <person name="Ruiz-Duenas F.J."/>
            <person name="Sabat G."/>
            <person name="Salamov A."/>
            <person name="Samejima M."/>
            <person name="Schmutz J."/>
            <person name="Slot J.C."/>
            <person name="St John F."/>
            <person name="Stenlid J."/>
            <person name="Sun H."/>
            <person name="Sun S."/>
            <person name="Syed K."/>
            <person name="Tsang A."/>
            <person name="Wiebenga A."/>
            <person name="Young D."/>
            <person name="Pisabarro A."/>
            <person name="Eastwood D.C."/>
            <person name="Martin F."/>
            <person name="Cullen D."/>
            <person name="Grigoriev I.V."/>
            <person name="Hibbett D.S."/>
        </authorList>
    </citation>
    <scope>NUCLEOTIDE SEQUENCE</scope>
    <source>
        <strain evidence="3">FP-58527</strain>
    </source>
</reference>
<feature type="transmembrane region" description="Helical" evidence="1">
    <location>
        <begin position="140"/>
        <end position="163"/>
    </location>
</feature>
<dbReference type="HOGENOM" id="CLU_035509_13_2_1"/>
<feature type="transmembrane region" description="Helical" evidence="1">
    <location>
        <begin position="116"/>
        <end position="134"/>
    </location>
</feature>
<evidence type="ECO:0000313" key="3">
    <source>
        <dbReference type="Proteomes" id="UP000015241"/>
    </source>
</evidence>
<dbReference type="InParanoid" id="S8FHI1"/>
<dbReference type="AlphaFoldDB" id="S8FHI1"/>